<protein>
    <submittedName>
        <fullName evidence="1">Uncharacterized protein</fullName>
    </submittedName>
</protein>
<name>A0A2T3JPF8_9GAMM</name>
<sequence>MGSEGNILNLKTKVPPLLFELIVSEISSTHVNFAKDCFFNKKNPYECILFFFKNLFFCLAFLRKISFKNVTDNEFSSNIVYYGNEKTKTEKIFLSDYFNIIDKKVVSISNDESVDMKSLNQMSFTYKYLPDYIKDVSKILVTIFYVGITRKVKLNEFFVLSLALKNIGVHYKWKSIIDIYEPDFIVNFFSATTEGHALNFQAQSLNKKVFTYSWGSNIKAIEQKFTVQDYVLLKSQDEIGKYRYGEEVVIGDLGLRRIERNLEQVNYICLIDTCYNDKFRLFEKSEMYRKIFKWLDTINVKKVHVVFHPGSVDTDTVMDLAKDFTFTFSMSIGDLDFVLSKSKLAINIVSTELKTVIYSGIPVVNFAPLYFDMYLPNSKCEGFLNRSSGVDIHFWSQLDEYYNLSDVINSGFNEEEYSTFVSDYVCDEYKLNKFGRLLL</sequence>
<dbReference type="AlphaFoldDB" id="A0A2T3JPF8"/>
<dbReference type="Proteomes" id="UP000240987">
    <property type="component" value="Unassembled WGS sequence"/>
</dbReference>
<proteinExistence type="predicted"/>
<evidence type="ECO:0000313" key="1">
    <source>
        <dbReference type="EMBL" id="PSU50935.1"/>
    </source>
</evidence>
<evidence type="ECO:0000313" key="2">
    <source>
        <dbReference type="Proteomes" id="UP000240987"/>
    </source>
</evidence>
<accession>A0A2T3JPF8</accession>
<gene>
    <name evidence="1" type="ORF">C9J12_02920</name>
</gene>
<comment type="caution">
    <text evidence="1">The sequence shown here is derived from an EMBL/GenBank/DDBJ whole genome shotgun (WGS) entry which is preliminary data.</text>
</comment>
<keyword evidence="2" id="KW-1185">Reference proteome</keyword>
<dbReference type="RefSeq" id="WP_107241336.1">
    <property type="nucleotide sequence ID" value="NZ_PYMJ01000002.1"/>
</dbReference>
<reference evidence="1 2" key="1">
    <citation type="submission" date="2018-01" db="EMBL/GenBank/DDBJ databases">
        <title>Whole genome sequencing of Histamine producing bacteria.</title>
        <authorList>
            <person name="Butler K."/>
        </authorList>
    </citation>
    <scope>NUCLEOTIDE SEQUENCE [LARGE SCALE GENOMIC DNA]</scope>
    <source>
        <strain evidence="1 2">JCM 12947</strain>
    </source>
</reference>
<organism evidence="1 2">
    <name type="scientific">Photobacterium frigidiphilum</name>
    <dbReference type="NCBI Taxonomy" id="264736"/>
    <lineage>
        <taxon>Bacteria</taxon>
        <taxon>Pseudomonadati</taxon>
        <taxon>Pseudomonadota</taxon>
        <taxon>Gammaproteobacteria</taxon>
        <taxon>Vibrionales</taxon>
        <taxon>Vibrionaceae</taxon>
        <taxon>Photobacterium</taxon>
    </lineage>
</organism>
<dbReference type="EMBL" id="PYMJ01000002">
    <property type="protein sequence ID" value="PSU50935.1"/>
    <property type="molecule type" value="Genomic_DNA"/>
</dbReference>